<protein>
    <submittedName>
        <fullName evidence="2">20208_t:CDS:1</fullName>
    </submittedName>
</protein>
<accession>A0ABN7X9U1</accession>
<name>A0ABN7X9U1_GIGMA</name>
<keyword evidence="3" id="KW-1185">Reference proteome</keyword>
<feature type="non-terminal residue" evidence="2">
    <location>
        <position position="41"/>
    </location>
</feature>
<proteinExistence type="predicted"/>
<gene>
    <name evidence="2" type="ORF">GMARGA_LOCUS40824</name>
</gene>
<evidence type="ECO:0000313" key="2">
    <source>
        <dbReference type="EMBL" id="CAG8851603.1"/>
    </source>
</evidence>
<feature type="non-terminal residue" evidence="2">
    <location>
        <position position="1"/>
    </location>
</feature>
<reference evidence="2 3" key="1">
    <citation type="submission" date="2021-06" db="EMBL/GenBank/DDBJ databases">
        <authorList>
            <person name="Kallberg Y."/>
            <person name="Tangrot J."/>
            <person name="Rosling A."/>
        </authorList>
    </citation>
    <scope>NUCLEOTIDE SEQUENCE [LARGE SCALE GENOMIC DNA]</scope>
    <source>
        <strain evidence="2 3">120-4 pot B 10/14</strain>
    </source>
</reference>
<dbReference type="Proteomes" id="UP000789901">
    <property type="component" value="Unassembled WGS sequence"/>
</dbReference>
<sequence>SRFCGLNSLLSPKPKPPPPLEDSDYGPVEFHNILVAISLNK</sequence>
<evidence type="ECO:0000313" key="3">
    <source>
        <dbReference type="Proteomes" id="UP000789901"/>
    </source>
</evidence>
<comment type="caution">
    <text evidence="2">The sequence shown here is derived from an EMBL/GenBank/DDBJ whole genome shotgun (WGS) entry which is preliminary data.</text>
</comment>
<feature type="region of interest" description="Disordered" evidence="1">
    <location>
        <begin position="1"/>
        <end position="24"/>
    </location>
</feature>
<dbReference type="EMBL" id="CAJVQB010106951">
    <property type="protein sequence ID" value="CAG8851603.1"/>
    <property type="molecule type" value="Genomic_DNA"/>
</dbReference>
<organism evidence="2 3">
    <name type="scientific">Gigaspora margarita</name>
    <dbReference type="NCBI Taxonomy" id="4874"/>
    <lineage>
        <taxon>Eukaryota</taxon>
        <taxon>Fungi</taxon>
        <taxon>Fungi incertae sedis</taxon>
        <taxon>Mucoromycota</taxon>
        <taxon>Glomeromycotina</taxon>
        <taxon>Glomeromycetes</taxon>
        <taxon>Diversisporales</taxon>
        <taxon>Gigasporaceae</taxon>
        <taxon>Gigaspora</taxon>
    </lineage>
</organism>
<evidence type="ECO:0000256" key="1">
    <source>
        <dbReference type="SAM" id="MobiDB-lite"/>
    </source>
</evidence>